<comment type="caution">
    <text evidence="5">The sequence shown here is derived from an EMBL/GenBank/DDBJ whole genome shotgun (WGS) entry which is preliminary data.</text>
</comment>
<evidence type="ECO:0000313" key="6">
    <source>
        <dbReference type="Proteomes" id="UP000420562"/>
    </source>
</evidence>
<dbReference type="Proteomes" id="UP000420562">
    <property type="component" value="Unassembled WGS sequence"/>
</dbReference>
<dbReference type="InterPro" id="IPR027417">
    <property type="entry name" value="P-loop_NTPase"/>
</dbReference>
<dbReference type="PANTHER" id="PTHR43023:SF6">
    <property type="entry name" value="INTERMEMBRANE PHOSPHOLIPID TRANSPORT SYSTEM ATP-BINDING PROTEIN MLAF"/>
    <property type="match status" value="1"/>
</dbReference>
<keyword evidence="2" id="KW-0547">Nucleotide-binding</keyword>
<evidence type="ECO:0000259" key="4">
    <source>
        <dbReference type="PROSITE" id="PS50893"/>
    </source>
</evidence>
<name>A0A7J4ZV16_9BACT</name>
<dbReference type="GO" id="GO:0016887">
    <property type="term" value="F:ATP hydrolysis activity"/>
    <property type="evidence" value="ECO:0007669"/>
    <property type="project" value="InterPro"/>
</dbReference>
<keyword evidence="6" id="KW-1185">Reference proteome</keyword>
<dbReference type="Pfam" id="PF00005">
    <property type="entry name" value="ABC_tran"/>
    <property type="match status" value="1"/>
</dbReference>
<dbReference type="InterPro" id="IPR017871">
    <property type="entry name" value="ABC_transporter-like_CS"/>
</dbReference>
<gene>
    <name evidence="5" type="ORF">F6V25_01885</name>
</gene>
<dbReference type="CDD" id="cd03261">
    <property type="entry name" value="ABC_Org_Solvent_Resistant"/>
    <property type="match status" value="1"/>
</dbReference>
<dbReference type="EMBL" id="VZQZ01000001">
    <property type="protein sequence ID" value="KAB0667476.1"/>
    <property type="molecule type" value="Genomic_DNA"/>
</dbReference>
<proteinExistence type="predicted"/>
<dbReference type="AlphaFoldDB" id="A0A7J4ZV16"/>
<dbReference type="PANTHER" id="PTHR43023">
    <property type="entry name" value="PROTEIN TRIGALACTOSYLDIACYLGLYCEROL 3, CHLOROPLASTIC"/>
    <property type="match status" value="1"/>
</dbReference>
<dbReference type="SMART" id="SM00382">
    <property type="entry name" value="AAA"/>
    <property type="match status" value="1"/>
</dbReference>
<evidence type="ECO:0000313" key="5">
    <source>
        <dbReference type="EMBL" id="KAB0667476.1"/>
    </source>
</evidence>
<dbReference type="PROSITE" id="PS50893">
    <property type="entry name" value="ABC_TRANSPORTER_2"/>
    <property type="match status" value="1"/>
</dbReference>
<sequence length="248" mass="27411">MIKLTDVHKSFGTQKVLNGLDLEIPEGMITAIIGPSGEGKSVLLKHIIGLLQPDSGRIEVDGESIQGLRRSQLNRIREKFGMLFQNAALFDSMSVFENVAFPLQEKTKLSGAEIRRRVLSALEDVGLKNVENKFPDELSGGMKKRVGLARAVVLNPKIILFDEPTTGLDPVIKRAIHHLIRETHAKFGFTAVIVSHEIPEIFDIAQNVAMLYQGKILQHGTPEEIQNSTHPVVRQFISGSLDGPIHMV</sequence>
<keyword evidence="3 5" id="KW-0067">ATP-binding</keyword>
<dbReference type="InterPro" id="IPR003439">
    <property type="entry name" value="ABC_transporter-like_ATP-bd"/>
</dbReference>
<keyword evidence="1" id="KW-0813">Transport</keyword>
<accession>A0A7J4ZV16</accession>
<protein>
    <submittedName>
        <fullName evidence="5">ABC transporter ATP-binding protein</fullName>
    </submittedName>
</protein>
<dbReference type="InterPro" id="IPR003593">
    <property type="entry name" value="AAA+_ATPase"/>
</dbReference>
<organism evidence="5 6">
    <name type="scientific">Oryzomonas japonica</name>
    <dbReference type="NCBI Taxonomy" id="2603858"/>
    <lineage>
        <taxon>Bacteria</taxon>
        <taxon>Pseudomonadati</taxon>
        <taxon>Thermodesulfobacteriota</taxon>
        <taxon>Desulfuromonadia</taxon>
        <taxon>Geobacterales</taxon>
        <taxon>Geobacteraceae</taxon>
        <taxon>Oryzomonas</taxon>
    </lineage>
</organism>
<dbReference type="GO" id="GO:0005524">
    <property type="term" value="F:ATP binding"/>
    <property type="evidence" value="ECO:0007669"/>
    <property type="project" value="UniProtKB-KW"/>
</dbReference>
<evidence type="ECO:0000256" key="3">
    <source>
        <dbReference type="ARBA" id="ARBA00022840"/>
    </source>
</evidence>
<dbReference type="RefSeq" id="WP_151126704.1">
    <property type="nucleotide sequence ID" value="NZ_VZQZ01000001.1"/>
</dbReference>
<dbReference type="SUPFAM" id="SSF52540">
    <property type="entry name" value="P-loop containing nucleoside triphosphate hydrolases"/>
    <property type="match status" value="1"/>
</dbReference>
<dbReference type="PROSITE" id="PS00211">
    <property type="entry name" value="ABC_TRANSPORTER_1"/>
    <property type="match status" value="1"/>
</dbReference>
<feature type="domain" description="ABC transporter" evidence="4">
    <location>
        <begin position="2"/>
        <end position="238"/>
    </location>
</feature>
<dbReference type="Gene3D" id="3.40.50.300">
    <property type="entry name" value="P-loop containing nucleotide triphosphate hydrolases"/>
    <property type="match status" value="1"/>
</dbReference>
<evidence type="ECO:0000256" key="2">
    <source>
        <dbReference type="ARBA" id="ARBA00022741"/>
    </source>
</evidence>
<reference evidence="5 6" key="1">
    <citation type="submission" date="2019-09" db="EMBL/GenBank/DDBJ databases">
        <title>Geobacter sp. Red96, a novel strain isolated from paddy soil.</title>
        <authorList>
            <person name="Xu Z."/>
            <person name="Masuda Y."/>
            <person name="Itoh H."/>
            <person name="Senoo K."/>
        </authorList>
    </citation>
    <scope>NUCLEOTIDE SEQUENCE [LARGE SCALE GENOMIC DNA]</scope>
    <source>
        <strain evidence="5 6">Red96</strain>
    </source>
</reference>
<evidence type="ECO:0000256" key="1">
    <source>
        <dbReference type="ARBA" id="ARBA00022448"/>
    </source>
</evidence>